<gene>
    <name evidence="12" type="primary">ERP1</name>
    <name evidence="12" type="ORF">ZYGM_003344</name>
</gene>
<evidence type="ECO:0000256" key="9">
    <source>
        <dbReference type="SAM" id="Phobius"/>
    </source>
</evidence>
<dbReference type="Pfam" id="PF01105">
    <property type="entry name" value="EMP24_GP25L"/>
    <property type="match status" value="1"/>
</dbReference>
<comment type="caution">
    <text evidence="12">The sequence shown here is derived from an EMBL/GenBank/DDBJ whole genome shotgun (WGS) entry which is preliminary data.</text>
</comment>
<feature type="domain" description="GOLD" evidence="11">
    <location>
        <begin position="32"/>
        <end position="132"/>
    </location>
</feature>
<evidence type="ECO:0000256" key="7">
    <source>
        <dbReference type="ARBA" id="ARBA00023136"/>
    </source>
</evidence>
<evidence type="ECO:0000256" key="10">
    <source>
        <dbReference type="SAM" id="SignalP"/>
    </source>
</evidence>
<evidence type="ECO:0000256" key="1">
    <source>
        <dbReference type="ARBA" id="ARBA00004479"/>
    </source>
</evidence>
<keyword evidence="6 9" id="KW-1133">Transmembrane helix</keyword>
<evidence type="ECO:0000256" key="6">
    <source>
        <dbReference type="ARBA" id="ARBA00022989"/>
    </source>
</evidence>
<dbReference type="Proteomes" id="UP000301737">
    <property type="component" value="Unassembled WGS sequence"/>
</dbReference>
<keyword evidence="5" id="KW-0931">ER-Golgi transport</keyword>
<keyword evidence="13" id="KW-1185">Reference proteome</keyword>
<organism evidence="12 13">
    <name type="scientific">Zygosaccharomyces mellis</name>
    <dbReference type="NCBI Taxonomy" id="42258"/>
    <lineage>
        <taxon>Eukaryota</taxon>
        <taxon>Fungi</taxon>
        <taxon>Dikarya</taxon>
        <taxon>Ascomycota</taxon>
        <taxon>Saccharomycotina</taxon>
        <taxon>Saccharomycetes</taxon>
        <taxon>Saccharomycetales</taxon>
        <taxon>Saccharomycetaceae</taxon>
        <taxon>Zygosaccharomyces</taxon>
    </lineage>
</organism>
<evidence type="ECO:0000313" key="12">
    <source>
        <dbReference type="EMBL" id="GCE99870.1"/>
    </source>
</evidence>
<dbReference type="GO" id="GO:0005737">
    <property type="term" value="C:cytoplasm"/>
    <property type="evidence" value="ECO:0007669"/>
    <property type="project" value="GOC"/>
</dbReference>
<proteinExistence type="inferred from homology"/>
<evidence type="ECO:0000256" key="8">
    <source>
        <dbReference type="RuleBase" id="RU003827"/>
    </source>
</evidence>
<evidence type="ECO:0000256" key="3">
    <source>
        <dbReference type="ARBA" id="ARBA00022692"/>
    </source>
</evidence>
<keyword evidence="4 10" id="KW-0732">Signal</keyword>
<dbReference type="InterPro" id="IPR015720">
    <property type="entry name" value="Emp24-like"/>
</dbReference>
<feature type="signal peptide" evidence="10">
    <location>
        <begin position="1"/>
        <end position="23"/>
    </location>
</feature>
<protein>
    <submittedName>
        <fullName evidence="12">Emp24p/erv25p-protein</fullName>
    </submittedName>
</protein>
<name>A0A4C2E6P7_9SACH</name>
<sequence length="218" mass="25475">MSLFSTLLKLAIVALLFPSQIAAFYFYSNGERRCFHKELSKDTLLQGKYSVKVYDDGIQSYRDTNPQEFDVSLEAEEVFDDYHRVMHRRGVSGELSLLALDSGEHRICIQAQPNSWMGQTKTKINLDFEIDSDVKLDSKQKTVVDSLHQKINILNDKVLAIRREQKLVREREAQFRDISESVNSHAMWWSVFQLVVLVLTCIWQMRHLRTFFVKQKVL</sequence>
<dbReference type="OrthoDB" id="3427at2759"/>
<comment type="subcellular location">
    <subcellularLocation>
        <location evidence="1 8">Membrane</location>
        <topology evidence="1 8">Single-pass type I membrane protein</topology>
    </subcellularLocation>
</comment>
<dbReference type="GO" id="GO:0006888">
    <property type="term" value="P:endoplasmic reticulum to Golgi vesicle-mediated transport"/>
    <property type="evidence" value="ECO:0007669"/>
    <property type="project" value="UniProtKB-ARBA"/>
</dbReference>
<reference evidence="12 13" key="1">
    <citation type="submission" date="2019-01" db="EMBL/GenBank/DDBJ databases">
        <title>Draft Genome Sequencing of Zygosaccharomyces mellis Ca-7.</title>
        <authorList>
            <person name="Shiwa Y."/>
            <person name="Kanesaki Y."/>
            <person name="Ishige T."/>
            <person name="Mura K."/>
            <person name="Hori T."/>
            <person name="Tamura T."/>
        </authorList>
    </citation>
    <scope>NUCLEOTIDE SEQUENCE [LARGE SCALE GENOMIC DNA]</scope>
    <source>
        <strain evidence="12 13">Ca-7</strain>
    </source>
</reference>
<evidence type="ECO:0000313" key="13">
    <source>
        <dbReference type="Proteomes" id="UP000301737"/>
    </source>
</evidence>
<evidence type="ECO:0000256" key="4">
    <source>
        <dbReference type="ARBA" id="ARBA00022729"/>
    </source>
</evidence>
<dbReference type="PROSITE" id="PS50866">
    <property type="entry name" value="GOLD"/>
    <property type="match status" value="1"/>
</dbReference>
<keyword evidence="7 9" id="KW-0472">Membrane</keyword>
<dbReference type="PANTHER" id="PTHR22811">
    <property type="entry name" value="TRANSMEMBRANE EMP24 DOMAIN-CONTAINING PROTEIN"/>
    <property type="match status" value="1"/>
</dbReference>
<dbReference type="GO" id="GO:0016020">
    <property type="term" value="C:membrane"/>
    <property type="evidence" value="ECO:0007669"/>
    <property type="project" value="UniProtKB-SubCell"/>
</dbReference>
<dbReference type="SMART" id="SM01190">
    <property type="entry name" value="EMP24_GP25L"/>
    <property type="match status" value="1"/>
</dbReference>
<feature type="transmembrane region" description="Helical" evidence="9">
    <location>
        <begin position="186"/>
        <end position="205"/>
    </location>
</feature>
<keyword evidence="3 8" id="KW-0812">Transmembrane</keyword>
<dbReference type="EMBL" id="BIMX01000013">
    <property type="protein sequence ID" value="GCE99870.1"/>
    <property type="molecule type" value="Genomic_DNA"/>
</dbReference>
<evidence type="ECO:0000256" key="2">
    <source>
        <dbReference type="ARBA" id="ARBA00007104"/>
    </source>
</evidence>
<dbReference type="AlphaFoldDB" id="A0A4C2E6P7"/>
<keyword evidence="5" id="KW-0813">Transport</keyword>
<comment type="similarity">
    <text evidence="2 8">Belongs to the EMP24/GP25L family.</text>
</comment>
<feature type="chain" id="PRO_5020317432" evidence="10">
    <location>
        <begin position="24"/>
        <end position="218"/>
    </location>
</feature>
<evidence type="ECO:0000259" key="11">
    <source>
        <dbReference type="PROSITE" id="PS50866"/>
    </source>
</evidence>
<evidence type="ECO:0000256" key="5">
    <source>
        <dbReference type="ARBA" id="ARBA00022892"/>
    </source>
</evidence>
<accession>A0A4C2E6P7</accession>
<dbReference type="InterPro" id="IPR009038">
    <property type="entry name" value="GOLD_dom"/>
</dbReference>